<evidence type="ECO:0000313" key="1">
    <source>
        <dbReference type="EMBL" id="MEJ6008642.1"/>
    </source>
</evidence>
<sequence length="64" mass="7327">MPTRDLSQRPRARLRQSEVDRMLRGAGKAGFEEVRLTIDEAGRIDVLFRRTATDSPIDEDVQLD</sequence>
<gene>
    <name evidence="1" type="ORF">WG900_01790</name>
</gene>
<protein>
    <recommendedName>
        <fullName evidence="3">DUF2292 domain-containing protein</fullName>
    </recommendedName>
</protein>
<accession>A0ABU8S3X3</accession>
<dbReference type="RefSeq" id="WP_339964240.1">
    <property type="nucleotide sequence ID" value="NZ_JBBHJY010000001.1"/>
</dbReference>
<comment type="caution">
    <text evidence="1">The sequence shown here is derived from an EMBL/GenBank/DDBJ whole genome shotgun (WGS) entry which is preliminary data.</text>
</comment>
<organism evidence="1 2">
    <name type="scientific">Novosphingobium aquae</name>
    <dbReference type="NCBI Taxonomy" id="3133435"/>
    <lineage>
        <taxon>Bacteria</taxon>
        <taxon>Pseudomonadati</taxon>
        <taxon>Pseudomonadota</taxon>
        <taxon>Alphaproteobacteria</taxon>
        <taxon>Sphingomonadales</taxon>
        <taxon>Sphingomonadaceae</taxon>
        <taxon>Novosphingobium</taxon>
    </lineage>
</organism>
<evidence type="ECO:0000313" key="2">
    <source>
        <dbReference type="Proteomes" id="UP001379235"/>
    </source>
</evidence>
<dbReference type="EMBL" id="JBBHJY010000001">
    <property type="protein sequence ID" value="MEJ6008642.1"/>
    <property type="molecule type" value="Genomic_DNA"/>
</dbReference>
<reference evidence="1 2" key="1">
    <citation type="submission" date="2024-03" db="EMBL/GenBank/DDBJ databases">
        <authorList>
            <person name="Jo J.-H."/>
        </authorList>
    </citation>
    <scope>NUCLEOTIDE SEQUENCE [LARGE SCALE GENOMIC DNA]</scope>
    <source>
        <strain evidence="1 2">AS3R-12</strain>
    </source>
</reference>
<evidence type="ECO:0008006" key="3">
    <source>
        <dbReference type="Google" id="ProtNLM"/>
    </source>
</evidence>
<proteinExistence type="predicted"/>
<dbReference type="Proteomes" id="UP001379235">
    <property type="component" value="Unassembled WGS sequence"/>
</dbReference>
<name>A0ABU8S3X3_9SPHN</name>
<keyword evidence="2" id="KW-1185">Reference proteome</keyword>